<accession>A0ABP8RDA9</accession>
<proteinExistence type="predicted"/>
<evidence type="ECO:0000313" key="4">
    <source>
        <dbReference type="Proteomes" id="UP001501417"/>
    </source>
</evidence>
<dbReference type="Proteomes" id="UP001501417">
    <property type="component" value="Unassembled WGS sequence"/>
</dbReference>
<sequence length="258" mass="27123">MFTFTTASTARAAVVAACVGVAGVFLVSSCRPAPPSTPRANASSAITSSAPSNPTPTQPAGAQPSMEDGIYGDPAAAAKYWQPQSLEDNCGLMSVADVVGEITGHAPTEQQMIKLAESTPSQTNPGPIYAPRDDPSHTNGDGGIEMADAVVLLDHYGIKSEMTYVAHPDQTGLPALERYLVGNRKVIAWVNSAVIWNTSDQRTKADHFLVVTGIDTNREIVHLNDPGADHPDEQVAIPTFMTGWQTGQESIVVTTAPG</sequence>
<evidence type="ECO:0000259" key="2">
    <source>
        <dbReference type="Pfam" id="PF13529"/>
    </source>
</evidence>
<evidence type="ECO:0000313" key="3">
    <source>
        <dbReference type="EMBL" id="GAA4535982.1"/>
    </source>
</evidence>
<feature type="region of interest" description="Disordered" evidence="1">
    <location>
        <begin position="32"/>
        <end position="69"/>
    </location>
</feature>
<dbReference type="RefSeq" id="WP_264047683.1">
    <property type="nucleotide sequence ID" value="NZ_BAABGF010000013.1"/>
</dbReference>
<keyword evidence="4" id="KW-1185">Reference proteome</keyword>
<name>A0ABP8RDA9_9MYCO</name>
<reference evidence="4" key="1">
    <citation type="journal article" date="2019" name="Int. J. Syst. Evol. Microbiol.">
        <title>The Global Catalogue of Microorganisms (GCM) 10K type strain sequencing project: providing services to taxonomists for standard genome sequencing and annotation.</title>
        <authorList>
            <consortium name="The Broad Institute Genomics Platform"/>
            <consortium name="The Broad Institute Genome Sequencing Center for Infectious Disease"/>
            <person name="Wu L."/>
            <person name="Ma J."/>
        </authorList>
    </citation>
    <scope>NUCLEOTIDE SEQUENCE [LARGE SCALE GENOMIC DNA]</scope>
    <source>
        <strain evidence="4">JCM 17782</strain>
    </source>
</reference>
<dbReference type="Pfam" id="PF13529">
    <property type="entry name" value="Peptidase_C39_2"/>
    <property type="match status" value="1"/>
</dbReference>
<protein>
    <recommendedName>
        <fullName evidence="2">Peptidase C39-like domain-containing protein</fullName>
    </recommendedName>
</protein>
<organism evidence="3 4">
    <name type="scientific">Mycobacterium paraffinicum</name>
    <dbReference type="NCBI Taxonomy" id="53378"/>
    <lineage>
        <taxon>Bacteria</taxon>
        <taxon>Bacillati</taxon>
        <taxon>Actinomycetota</taxon>
        <taxon>Actinomycetes</taxon>
        <taxon>Mycobacteriales</taxon>
        <taxon>Mycobacteriaceae</taxon>
        <taxon>Mycobacterium</taxon>
    </lineage>
</organism>
<evidence type="ECO:0000256" key="1">
    <source>
        <dbReference type="SAM" id="MobiDB-lite"/>
    </source>
</evidence>
<feature type="compositionally biased region" description="Polar residues" evidence="1">
    <location>
        <begin position="38"/>
        <end position="52"/>
    </location>
</feature>
<comment type="caution">
    <text evidence="3">The sequence shown here is derived from an EMBL/GenBank/DDBJ whole genome shotgun (WGS) entry which is preliminary data.</text>
</comment>
<gene>
    <name evidence="3" type="ORF">GCM10023161_10280</name>
</gene>
<dbReference type="InterPro" id="IPR039564">
    <property type="entry name" value="Peptidase_C39-like"/>
</dbReference>
<feature type="domain" description="Peptidase C39-like" evidence="2">
    <location>
        <begin position="82"/>
        <end position="226"/>
    </location>
</feature>
<dbReference type="Gene3D" id="3.90.70.10">
    <property type="entry name" value="Cysteine proteinases"/>
    <property type="match status" value="1"/>
</dbReference>
<dbReference type="EMBL" id="BAABGF010000013">
    <property type="protein sequence ID" value="GAA4535982.1"/>
    <property type="molecule type" value="Genomic_DNA"/>
</dbReference>